<keyword evidence="3" id="KW-1185">Reference proteome</keyword>
<accession>A0AA88HUK5</accession>
<gene>
    <name evidence="2" type="ORF">QYM36_011141</name>
</gene>
<name>A0AA88HUK5_ARTSF</name>
<comment type="caution">
    <text evidence="2">The sequence shown here is derived from an EMBL/GenBank/DDBJ whole genome shotgun (WGS) entry which is preliminary data.</text>
</comment>
<feature type="compositionally biased region" description="Basic and acidic residues" evidence="1">
    <location>
        <begin position="123"/>
        <end position="132"/>
    </location>
</feature>
<feature type="region of interest" description="Disordered" evidence="1">
    <location>
        <begin position="108"/>
        <end position="132"/>
    </location>
</feature>
<organism evidence="2 3">
    <name type="scientific">Artemia franciscana</name>
    <name type="common">Brine shrimp</name>
    <name type="synonym">Artemia sanfranciscana</name>
    <dbReference type="NCBI Taxonomy" id="6661"/>
    <lineage>
        <taxon>Eukaryota</taxon>
        <taxon>Metazoa</taxon>
        <taxon>Ecdysozoa</taxon>
        <taxon>Arthropoda</taxon>
        <taxon>Crustacea</taxon>
        <taxon>Branchiopoda</taxon>
        <taxon>Anostraca</taxon>
        <taxon>Artemiidae</taxon>
        <taxon>Artemia</taxon>
    </lineage>
</organism>
<proteinExistence type="predicted"/>
<evidence type="ECO:0000313" key="3">
    <source>
        <dbReference type="Proteomes" id="UP001187531"/>
    </source>
</evidence>
<sequence>MHRAILLFRPTTELSGKYKCKVSTYLDEDEDHRDMIIFEYFLCPPRPDQYVVDDDDCEVISDGNFIKYRPLPTERVRRAIHLPEYHNLKNADMPPIWLLNEDEVLDEKKNSFDTPKTGGDGSGAEHEVPKQHFPPEIKLEKILIRSRKF</sequence>
<reference evidence="2" key="1">
    <citation type="submission" date="2023-07" db="EMBL/GenBank/DDBJ databases">
        <title>Chromosome-level genome assembly of Artemia franciscana.</title>
        <authorList>
            <person name="Jo E."/>
        </authorList>
    </citation>
    <scope>NUCLEOTIDE SEQUENCE</scope>
    <source>
        <tissue evidence="2">Whole body</tissue>
    </source>
</reference>
<evidence type="ECO:0000313" key="2">
    <source>
        <dbReference type="EMBL" id="KAK2712351.1"/>
    </source>
</evidence>
<dbReference type="Proteomes" id="UP001187531">
    <property type="component" value="Unassembled WGS sequence"/>
</dbReference>
<protein>
    <submittedName>
        <fullName evidence="2">Uncharacterized protein</fullName>
    </submittedName>
</protein>
<dbReference type="EMBL" id="JAVRJZ010000015">
    <property type="protein sequence ID" value="KAK2712351.1"/>
    <property type="molecule type" value="Genomic_DNA"/>
</dbReference>
<dbReference type="AlphaFoldDB" id="A0AA88HUK5"/>
<evidence type="ECO:0000256" key="1">
    <source>
        <dbReference type="SAM" id="MobiDB-lite"/>
    </source>
</evidence>